<dbReference type="GO" id="GO:0005525">
    <property type="term" value="F:GTP binding"/>
    <property type="evidence" value="ECO:0007669"/>
    <property type="project" value="UniProtKB-KW"/>
</dbReference>
<dbReference type="AlphaFoldDB" id="A0A414WQ52"/>
<keyword evidence="5" id="KW-0472">Membrane</keyword>
<sequence length="422" mass="48419">MEHNNNNLLSHICRIDNHPVKDLPVSIKQKYLIGLAAVLYTISNGNATMKTLFTQWAYSIIGQDASCLFSQQTDDCVKKALSINRIGFRFFRCKHEFFFDCFYLTESFDKGLLPKLGEYLTLIGKNIFTKESLKTTIDYFNGSCDKNALKVSECLQKHRLLNISFKQQKQKRVLVVANVSAGKSTLINALLGYRFNNVRTTACTSRLCEIYNKPIDDGFAYFQSNHLEYDPHIDSHTSDDACKVGMHFKSTLGKANICLIDTPGVNNSTDTDHWKITTTAINHGAYDIVVFISNGKYNGTTDERKILEHIYRNCKKPVLFVLNQLDTFKRSVDNIDEMIQDYMKEIKAIGFKNPQVYPVSAIYAFMLRHSYDLDEDELDELDLIKKRFSKDFYNLPKYVGLESTSDIERTGFIYLEKGIIKQ</sequence>
<reference evidence="7 8" key="1">
    <citation type="submission" date="2018-08" db="EMBL/GenBank/DDBJ databases">
        <title>A genome reference for cultivated species of the human gut microbiota.</title>
        <authorList>
            <person name="Zou Y."/>
            <person name="Xue W."/>
            <person name="Luo G."/>
        </authorList>
    </citation>
    <scope>NUCLEOTIDE SEQUENCE [LARGE SCALE GENOMIC DNA]</scope>
    <source>
        <strain evidence="7 8">AM17-44</strain>
    </source>
</reference>
<evidence type="ECO:0000256" key="4">
    <source>
        <dbReference type="ARBA" id="ARBA00023134"/>
    </source>
</evidence>
<dbReference type="RefSeq" id="WP_118244715.1">
    <property type="nucleotide sequence ID" value="NZ_QRJS01000065.1"/>
</dbReference>
<proteinExistence type="predicted"/>
<dbReference type="GO" id="GO:0016020">
    <property type="term" value="C:membrane"/>
    <property type="evidence" value="ECO:0007669"/>
    <property type="project" value="UniProtKB-SubCell"/>
</dbReference>
<evidence type="ECO:0000313" key="8">
    <source>
        <dbReference type="Proteomes" id="UP000284998"/>
    </source>
</evidence>
<dbReference type="PANTHER" id="PTHR10465">
    <property type="entry name" value="TRANSMEMBRANE GTPASE FZO1"/>
    <property type="match status" value="1"/>
</dbReference>
<dbReference type="Proteomes" id="UP000284998">
    <property type="component" value="Unassembled WGS sequence"/>
</dbReference>
<dbReference type="InterPro" id="IPR027417">
    <property type="entry name" value="P-loop_NTPase"/>
</dbReference>
<evidence type="ECO:0000256" key="5">
    <source>
        <dbReference type="ARBA" id="ARBA00023136"/>
    </source>
</evidence>
<dbReference type="Pfam" id="PF00350">
    <property type="entry name" value="Dynamin_N"/>
    <property type="match status" value="1"/>
</dbReference>
<evidence type="ECO:0000256" key="1">
    <source>
        <dbReference type="ARBA" id="ARBA00004370"/>
    </source>
</evidence>
<evidence type="ECO:0000259" key="6">
    <source>
        <dbReference type="Pfam" id="PF00350"/>
    </source>
</evidence>
<accession>A0A414WQ52</accession>
<feature type="domain" description="Dynamin N-terminal" evidence="6">
    <location>
        <begin position="173"/>
        <end position="324"/>
    </location>
</feature>
<dbReference type="Gene3D" id="3.40.50.300">
    <property type="entry name" value="P-loop containing nucleotide triphosphate hydrolases"/>
    <property type="match status" value="1"/>
</dbReference>
<organism evidence="7 8">
    <name type="scientific">Phocaeicola plebeius</name>
    <dbReference type="NCBI Taxonomy" id="310297"/>
    <lineage>
        <taxon>Bacteria</taxon>
        <taxon>Pseudomonadati</taxon>
        <taxon>Bacteroidota</taxon>
        <taxon>Bacteroidia</taxon>
        <taxon>Bacteroidales</taxon>
        <taxon>Bacteroidaceae</taxon>
        <taxon>Phocaeicola</taxon>
    </lineage>
</organism>
<evidence type="ECO:0000256" key="3">
    <source>
        <dbReference type="ARBA" id="ARBA00022801"/>
    </source>
</evidence>
<keyword evidence="4" id="KW-0342">GTP-binding</keyword>
<protein>
    <recommendedName>
        <fullName evidence="6">Dynamin N-terminal domain-containing protein</fullName>
    </recommendedName>
</protein>
<dbReference type="EMBL" id="QRJS01000065">
    <property type="protein sequence ID" value="RHH38747.1"/>
    <property type="molecule type" value="Genomic_DNA"/>
</dbReference>
<comment type="subcellular location">
    <subcellularLocation>
        <location evidence="1">Membrane</location>
    </subcellularLocation>
</comment>
<dbReference type="InterPro" id="IPR027094">
    <property type="entry name" value="Mitofusin_fam"/>
</dbReference>
<evidence type="ECO:0000313" key="7">
    <source>
        <dbReference type="EMBL" id="RHH38747.1"/>
    </source>
</evidence>
<dbReference type="SUPFAM" id="SSF52540">
    <property type="entry name" value="P-loop containing nucleoside triphosphate hydrolases"/>
    <property type="match status" value="1"/>
</dbReference>
<dbReference type="GO" id="GO:0008053">
    <property type="term" value="P:mitochondrial fusion"/>
    <property type="evidence" value="ECO:0007669"/>
    <property type="project" value="TreeGrafter"/>
</dbReference>
<comment type="caution">
    <text evidence="7">The sequence shown here is derived from an EMBL/GenBank/DDBJ whole genome shotgun (WGS) entry which is preliminary data.</text>
</comment>
<keyword evidence="3" id="KW-0378">Hydrolase</keyword>
<dbReference type="GO" id="GO:0003924">
    <property type="term" value="F:GTPase activity"/>
    <property type="evidence" value="ECO:0007669"/>
    <property type="project" value="InterPro"/>
</dbReference>
<gene>
    <name evidence="7" type="ORF">DW204_14655</name>
</gene>
<keyword evidence="2" id="KW-0547">Nucleotide-binding</keyword>
<evidence type="ECO:0000256" key="2">
    <source>
        <dbReference type="ARBA" id="ARBA00022741"/>
    </source>
</evidence>
<dbReference type="PANTHER" id="PTHR10465:SF0">
    <property type="entry name" value="SARCALUMENIN"/>
    <property type="match status" value="1"/>
</dbReference>
<dbReference type="InterPro" id="IPR045063">
    <property type="entry name" value="Dynamin_N"/>
</dbReference>
<name>A0A414WQ52_9BACT</name>